<organism evidence="1 2">
    <name type="scientific">Candidatus Doudnabacteria bacterium RIFCSPLOWO2_02_FULL_48_13</name>
    <dbReference type="NCBI Taxonomy" id="1817845"/>
    <lineage>
        <taxon>Bacteria</taxon>
        <taxon>Candidatus Doudnaibacteriota</taxon>
    </lineage>
</organism>
<sequence>MRTDKEQAIKLRLKGRSYLEIKQALGIPKSTLAGWLGNIILSPDKKKKIATRSYAKSMEGLLKRNRNQTLLAKKRMVDLRNQGASEIEKLTRRDLLILGSSLYWAEGYKRPNIRNGKEVTYHAVSMTNSDPLLAKAFTKFLIEFCNVPLEKIKASLRLFSHLNESESKNFWSKTIGIPLANFQKTYYGISKSSLGKRPYNRLPYGVIQIVVADTRMFHRIMGHIEGIKKLV</sequence>
<dbReference type="Proteomes" id="UP000177235">
    <property type="component" value="Unassembled WGS sequence"/>
</dbReference>
<dbReference type="AlphaFoldDB" id="A0A1F5QCT7"/>
<comment type="caution">
    <text evidence="1">The sequence shown here is derived from an EMBL/GenBank/DDBJ whole genome shotgun (WGS) entry which is preliminary data.</text>
</comment>
<evidence type="ECO:0000313" key="1">
    <source>
        <dbReference type="EMBL" id="OGE99947.1"/>
    </source>
</evidence>
<proteinExistence type="predicted"/>
<gene>
    <name evidence="1" type="ORF">A3J05_04965</name>
</gene>
<reference evidence="1 2" key="1">
    <citation type="journal article" date="2016" name="Nat. Commun.">
        <title>Thousands of microbial genomes shed light on interconnected biogeochemical processes in an aquifer system.</title>
        <authorList>
            <person name="Anantharaman K."/>
            <person name="Brown C.T."/>
            <person name="Hug L.A."/>
            <person name="Sharon I."/>
            <person name="Castelle C.J."/>
            <person name="Probst A.J."/>
            <person name="Thomas B.C."/>
            <person name="Singh A."/>
            <person name="Wilkins M.J."/>
            <person name="Karaoz U."/>
            <person name="Brodie E.L."/>
            <person name="Williams K.H."/>
            <person name="Hubbard S.S."/>
            <person name="Banfield J.F."/>
        </authorList>
    </citation>
    <scope>NUCLEOTIDE SEQUENCE [LARGE SCALE GENOMIC DNA]</scope>
</reference>
<accession>A0A1F5QCT7</accession>
<name>A0A1F5QCT7_9BACT</name>
<dbReference type="EMBL" id="MFFF01000006">
    <property type="protein sequence ID" value="OGE99947.1"/>
    <property type="molecule type" value="Genomic_DNA"/>
</dbReference>
<evidence type="ECO:0000313" key="2">
    <source>
        <dbReference type="Proteomes" id="UP000177235"/>
    </source>
</evidence>
<protein>
    <submittedName>
        <fullName evidence="1">Uncharacterized protein</fullName>
    </submittedName>
</protein>